<dbReference type="Pfam" id="PF01385">
    <property type="entry name" value="OrfB_IS605"/>
    <property type="match status" value="1"/>
</dbReference>
<accession>A0A1Q5P6M8</accession>
<name>A0A1Q5P6M8_9BACI</name>
<dbReference type="EMBL" id="MRWQ01000001">
    <property type="protein sequence ID" value="OKL37897.1"/>
    <property type="molecule type" value="Genomic_DNA"/>
</dbReference>
<reference evidence="2 3" key="1">
    <citation type="submission" date="2016-12" db="EMBL/GenBank/DDBJ databases">
        <title>Domibacillus sp. SAOS 44 whole genome sequencing.</title>
        <authorList>
            <person name="Verma A."/>
            <person name="Krishnamurthi S."/>
        </authorList>
    </citation>
    <scope>NUCLEOTIDE SEQUENCE [LARGE SCALE GENOMIC DNA]</scope>
    <source>
        <strain evidence="2 3">SAOS 44</strain>
    </source>
</reference>
<comment type="caution">
    <text evidence="2">The sequence shown here is derived from an EMBL/GenBank/DDBJ whole genome shotgun (WGS) entry which is preliminary data.</text>
</comment>
<proteinExistence type="predicted"/>
<sequence length="62" mass="7347">MAKEQRILSRRKEIAIRQTCKLSASKNDQEQRIKVARLHERIANARIDYLHKVSTEIINMRS</sequence>
<organism evidence="2 3">
    <name type="scientific">Domibacillus mangrovi</name>
    <dbReference type="NCBI Taxonomy" id="1714354"/>
    <lineage>
        <taxon>Bacteria</taxon>
        <taxon>Bacillati</taxon>
        <taxon>Bacillota</taxon>
        <taxon>Bacilli</taxon>
        <taxon>Bacillales</taxon>
        <taxon>Bacillaceae</taxon>
        <taxon>Domibacillus</taxon>
    </lineage>
</organism>
<feature type="domain" description="Probable transposase IS891/IS1136/IS1341" evidence="1">
    <location>
        <begin position="9"/>
        <end position="59"/>
    </location>
</feature>
<gene>
    <name evidence="2" type="ORF">BLL40_00235</name>
</gene>
<dbReference type="Proteomes" id="UP000186524">
    <property type="component" value="Unassembled WGS sequence"/>
</dbReference>
<dbReference type="STRING" id="1714354.BLL40_00235"/>
<keyword evidence="3" id="KW-1185">Reference proteome</keyword>
<evidence type="ECO:0000313" key="3">
    <source>
        <dbReference type="Proteomes" id="UP000186524"/>
    </source>
</evidence>
<dbReference type="AlphaFoldDB" id="A0A1Q5P6M8"/>
<evidence type="ECO:0000313" key="2">
    <source>
        <dbReference type="EMBL" id="OKL37897.1"/>
    </source>
</evidence>
<dbReference type="OrthoDB" id="56768at2"/>
<protein>
    <recommendedName>
        <fullName evidence="1">Probable transposase IS891/IS1136/IS1341 domain-containing protein</fullName>
    </recommendedName>
</protein>
<dbReference type="InterPro" id="IPR001959">
    <property type="entry name" value="Transposase"/>
</dbReference>
<evidence type="ECO:0000259" key="1">
    <source>
        <dbReference type="Pfam" id="PF01385"/>
    </source>
</evidence>